<evidence type="ECO:0000256" key="13">
    <source>
        <dbReference type="SAM" id="MobiDB-lite"/>
    </source>
</evidence>
<feature type="domain" description="VWFA" evidence="14">
    <location>
        <begin position="202"/>
        <end position="374"/>
    </location>
</feature>
<dbReference type="STRING" id="99883.ENSTNIP00000005286"/>
<feature type="compositionally biased region" description="Basic and acidic residues" evidence="13">
    <location>
        <begin position="1498"/>
        <end position="1510"/>
    </location>
</feature>
<feature type="domain" description="VWFA" evidence="14">
    <location>
        <begin position="796"/>
        <end position="971"/>
    </location>
</feature>
<dbReference type="InterPro" id="IPR036880">
    <property type="entry name" value="Kunitz_BPTI_sf"/>
</dbReference>
<dbReference type="InterPro" id="IPR002223">
    <property type="entry name" value="Kunitz_BPTI"/>
</dbReference>
<organism evidence="16 17">
    <name type="scientific">Tetraodon nigroviridis</name>
    <name type="common">Spotted green pufferfish</name>
    <name type="synonym">Chelonodon nigroviridis</name>
    <dbReference type="NCBI Taxonomy" id="99883"/>
    <lineage>
        <taxon>Eukaryota</taxon>
        <taxon>Metazoa</taxon>
        <taxon>Chordata</taxon>
        <taxon>Craniata</taxon>
        <taxon>Vertebrata</taxon>
        <taxon>Euteleostomi</taxon>
        <taxon>Actinopterygii</taxon>
        <taxon>Neopterygii</taxon>
        <taxon>Teleostei</taxon>
        <taxon>Neoteleostei</taxon>
        <taxon>Acanthomorphata</taxon>
        <taxon>Eupercaria</taxon>
        <taxon>Tetraodontiformes</taxon>
        <taxon>Tetradontoidea</taxon>
        <taxon>Tetraodontidae</taxon>
        <taxon>Tetraodon</taxon>
    </lineage>
</organism>
<comment type="subcellular location">
    <subcellularLocation>
        <location evidence="1">Secreted</location>
        <location evidence="1">Extracellular space</location>
        <location evidence="1">Extracellular matrix</location>
    </subcellularLocation>
</comment>
<evidence type="ECO:0000256" key="3">
    <source>
        <dbReference type="ARBA" id="ARBA00022530"/>
    </source>
</evidence>
<feature type="compositionally biased region" description="Low complexity" evidence="13">
    <location>
        <begin position="1612"/>
        <end position="1648"/>
    </location>
</feature>
<dbReference type="Pfam" id="PF01391">
    <property type="entry name" value="Collagen"/>
    <property type="match status" value="2"/>
</dbReference>
<keyword evidence="10" id="KW-0379">Hydroxylation</keyword>
<keyword evidence="17" id="KW-1185">Reference proteome</keyword>
<dbReference type="Pfam" id="PF00092">
    <property type="entry name" value="VWA"/>
    <property type="match status" value="8"/>
</dbReference>
<dbReference type="GO" id="GO:0005589">
    <property type="term" value="C:collagen type VI trimer"/>
    <property type="evidence" value="ECO:0007669"/>
    <property type="project" value="UniProtKB-ARBA"/>
</dbReference>
<dbReference type="CDD" id="cd01472">
    <property type="entry name" value="vWA_collagen"/>
    <property type="match status" value="2"/>
</dbReference>
<dbReference type="FunFam" id="3.40.50.410:FF:000003">
    <property type="entry name" value="Collagen type VI alpha 3 chain"/>
    <property type="match status" value="1"/>
</dbReference>
<dbReference type="SMART" id="SM00327">
    <property type="entry name" value="VWA"/>
    <property type="match status" value="8"/>
</dbReference>
<keyword evidence="8" id="KW-1015">Disulfide bond</keyword>
<evidence type="ECO:0000256" key="1">
    <source>
        <dbReference type="ARBA" id="ARBA00004498"/>
    </source>
</evidence>
<dbReference type="FunFam" id="4.10.410.10:FF:000020">
    <property type="entry name" value="Collagen, type VI, alpha 3"/>
    <property type="match status" value="1"/>
</dbReference>
<dbReference type="InterPro" id="IPR002035">
    <property type="entry name" value="VWF_A"/>
</dbReference>
<dbReference type="Proteomes" id="UP000007303">
    <property type="component" value="Unassembled WGS sequence"/>
</dbReference>
<dbReference type="PROSITE" id="PS50234">
    <property type="entry name" value="VWFA"/>
    <property type="match status" value="8"/>
</dbReference>
<evidence type="ECO:0000256" key="12">
    <source>
        <dbReference type="ARBA" id="ARBA00044000"/>
    </source>
</evidence>
<feature type="domain" description="BPTI/Kunitz inhibitor" evidence="15">
    <location>
        <begin position="2386"/>
        <end position="2436"/>
    </location>
</feature>
<dbReference type="Pfam" id="PF00014">
    <property type="entry name" value="Kunitz_BPTI"/>
    <property type="match status" value="1"/>
</dbReference>
<feature type="domain" description="VWFA" evidence="14">
    <location>
        <begin position="4"/>
        <end position="177"/>
    </location>
</feature>
<protein>
    <submittedName>
        <fullName evidence="16">Collagen, type VI, alpha 4a</fullName>
    </submittedName>
</protein>
<dbReference type="CDD" id="cd22631">
    <property type="entry name" value="Kunitz_collagen_alpha6_VI-like"/>
    <property type="match status" value="1"/>
</dbReference>
<dbReference type="PRINTS" id="PR00759">
    <property type="entry name" value="BASICPTASE"/>
</dbReference>
<dbReference type="PROSITE" id="PS50279">
    <property type="entry name" value="BPTI_KUNITZ_2"/>
    <property type="match status" value="1"/>
</dbReference>
<dbReference type="InterPro" id="IPR050525">
    <property type="entry name" value="ECM_Assembly_Org"/>
</dbReference>
<keyword evidence="7" id="KW-0176">Collagen</keyword>
<name>H3CAL4_TETNG</name>
<feature type="region of interest" description="Disordered" evidence="13">
    <location>
        <begin position="1397"/>
        <end position="1726"/>
    </location>
</feature>
<evidence type="ECO:0000256" key="4">
    <source>
        <dbReference type="ARBA" id="ARBA00022729"/>
    </source>
</evidence>
<dbReference type="GeneTree" id="ENSGT00940000155619"/>
<dbReference type="FunFam" id="3.40.50.410:FF:000004">
    <property type="entry name" value="collagen alpha-6(VI) chain"/>
    <property type="match status" value="5"/>
</dbReference>
<keyword evidence="2" id="KW-0964">Secreted</keyword>
<dbReference type="PANTHER" id="PTHR24020:SF86">
    <property type="entry name" value="COLLAGEN, TYPE VI, ALPHA 4"/>
    <property type="match status" value="1"/>
</dbReference>
<dbReference type="Ensembl" id="ENSTNIT00000005432.1">
    <property type="protein sequence ID" value="ENSTNIP00000005286.1"/>
    <property type="gene ID" value="ENSTNIG00000002726.1"/>
</dbReference>
<accession>H3CAL4</accession>
<comment type="similarity">
    <text evidence="12">Belongs to the type VI collagen family.</text>
</comment>
<reference evidence="17" key="1">
    <citation type="journal article" date="2004" name="Nature">
        <title>Genome duplication in the teleost fish Tetraodon nigroviridis reveals the early vertebrate proto-karyotype.</title>
        <authorList>
            <person name="Jaillon O."/>
            <person name="Aury J.-M."/>
            <person name="Brunet F."/>
            <person name="Petit J.-L."/>
            <person name="Stange-Thomann N."/>
            <person name="Mauceli E."/>
            <person name="Bouneau L."/>
            <person name="Fischer C."/>
            <person name="Ozouf-Costaz C."/>
            <person name="Bernot A."/>
            <person name="Nicaud S."/>
            <person name="Jaffe D."/>
            <person name="Fisher S."/>
            <person name="Lutfalla G."/>
            <person name="Dossat C."/>
            <person name="Segurens B."/>
            <person name="Dasilva C."/>
            <person name="Salanoubat M."/>
            <person name="Levy M."/>
            <person name="Boudet N."/>
            <person name="Castellano S."/>
            <person name="Anthouard V."/>
            <person name="Jubin C."/>
            <person name="Castelli V."/>
            <person name="Katinka M."/>
            <person name="Vacherie B."/>
            <person name="Biemont C."/>
            <person name="Skalli Z."/>
            <person name="Cattolico L."/>
            <person name="Poulain J."/>
            <person name="De Berardinis V."/>
            <person name="Cruaud C."/>
            <person name="Duprat S."/>
            <person name="Brottier P."/>
            <person name="Coutanceau J.-P."/>
            <person name="Gouzy J."/>
            <person name="Parra G."/>
            <person name="Lardier G."/>
            <person name="Chapple C."/>
            <person name="McKernan K.J."/>
            <person name="McEwan P."/>
            <person name="Bosak S."/>
            <person name="Kellis M."/>
            <person name="Volff J.-N."/>
            <person name="Guigo R."/>
            <person name="Zody M.C."/>
            <person name="Mesirov J."/>
            <person name="Lindblad-Toh K."/>
            <person name="Birren B."/>
            <person name="Nusbaum C."/>
            <person name="Kahn D."/>
            <person name="Robinson-Rechavi M."/>
            <person name="Laudet V."/>
            <person name="Schachter V."/>
            <person name="Quetier F."/>
            <person name="Saurin W."/>
            <person name="Scarpelli C."/>
            <person name="Wincker P."/>
            <person name="Lander E.S."/>
            <person name="Weissenbach J."/>
            <person name="Roest Crollius H."/>
        </authorList>
    </citation>
    <scope>NUCLEOTIDE SEQUENCE [LARGE SCALE GENOMIC DNA]</scope>
</reference>
<dbReference type="InterPro" id="IPR020901">
    <property type="entry name" value="Prtase_inh_Kunz-CS"/>
</dbReference>
<evidence type="ECO:0000256" key="2">
    <source>
        <dbReference type="ARBA" id="ARBA00022525"/>
    </source>
</evidence>
<feature type="compositionally biased region" description="Low complexity" evidence="13">
    <location>
        <begin position="1443"/>
        <end position="1452"/>
    </location>
</feature>
<keyword evidence="9" id="KW-0325">Glycoprotein</keyword>
<dbReference type="FunFam" id="3.40.50.410:FF:000021">
    <property type="entry name" value="Collagen, type VI, alpha 3"/>
    <property type="match status" value="1"/>
</dbReference>
<evidence type="ECO:0000256" key="10">
    <source>
        <dbReference type="ARBA" id="ARBA00023278"/>
    </source>
</evidence>
<dbReference type="InterPro" id="IPR008160">
    <property type="entry name" value="Collagen"/>
</dbReference>
<dbReference type="Gene3D" id="3.40.50.410">
    <property type="entry name" value="von Willebrand factor, type A domain"/>
    <property type="match status" value="8"/>
</dbReference>
<dbReference type="HOGENOM" id="CLU_000182_1_0_1"/>
<dbReference type="PRINTS" id="PR00453">
    <property type="entry name" value="VWFADOMAIN"/>
</dbReference>
<feature type="domain" description="VWFA" evidence="14">
    <location>
        <begin position="989"/>
        <end position="1160"/>
    </location>
</feature>
<evidence type="ECO:0000256" key="11">
    <source>
        <dbReference type="ARBA" id="ARBA00043858"/>
    </source>
</evidence>
<evidence type="ECO:0000256" key="8">
    <source>
        <dbReference type="ARBA" id="ARBA00023157"/>
    </source>
</evidence>
<feature type="compositionally biased region" description="Low complexity" evidence="13">
    <location>
        <begin position="1680"/>
        <end position="1702"/>
    </location>
</feature>
<dbReference type="Gene3D" id="4.10.410.10">
    <property type="entry name" value="Pancreatic trypsin inhibitor Kunitz domain"/>
    <property type="match status" value="1"/>
</dbReference>
<keyword evidence="6" id="KW-0130">Cell adhesion</keyword>
<comment type="function">
    <text evidence="11">Collagen VI acts as a cell-binding protein.</text>
</comment>
<evidence type="ECO:0000259" key="14">
    <source>
        <dbReference type="PROSITE" id="PS50234"/>
    </source>
</evidence>
<dbReference type="PROSITE" id="PS00280">
    <property type="entry name" value="BPTI_KUNITZ_1"/>
    <property type="match status" value="1"/>
</dbReference>
<dbReference type="GO" id="GO:0004867">
    <property type="term" value="F:serine-type endopeptidase inhibitor activity"/>
    <property type="evidence" value="ECO:0007669"/>
    <property type="project" value="InterPro"/>
</dbReference>
<keyword evidence="5" id="KW-0677">Repeat</keyword>
<dbReference type="GO" id="GO:0007155">
    <property type="term" value="P:cell adhesion"/>
    <property type="evidence" value="ECO:0007669"/>
    <property type="project" value="UniProtKB-KW"/>
</dbReference>
<dbReference type="InterPro" id="IPR036465">
    <property type="entry name" value="vWFA_dom_sf"/>
</dbReference>
<feature type="domain" description="VWFA" evidence="14">
    <location>
        <begin position="601"/>
        <end position="770"/>
    </location>
</feature>
<evidence type="ECO:0000256" key="6">
    <source>
        <dbReference type="ARBA" id="ARBA00022889"/>
    </source>
</evidence>
<feature type="compositionally biased region" description="Gly residues" evidence="13">
    <location>
        <begin position="1602"/>
        <end position="1611"/>
    </location>
</feature>
<reference evidence="16" key="2">
    <citation type="submission" date="2025-08" db="UniProtKB">
        <authorList>
            <consortium name="Ensembl"/>
        </authorList>
    </citation>
    <scope>IDENTIFICATION</scope>
</reference>
<feature type="compositionally biased region" description="Gly residues" evidence="13">
    <location>
        <begin position="1653"/>
        <end position="1664"/>
    </location>
</feature>
<evidence type="ECO:0000256" key="9">
    <source>
        <dbReference type="ARBA" id="ARBA00023180"/>
    </source>
</evidence>
<evidence type="ECO:0000313" key="17">
    <source>
        <dbReference type="Proteomes" id="UP000007303"/>
    </source>
</evidence>
<feature type="domain" description="VWFA" evidence="14">
    <location>
        <begin position="1756"/>
        <end position="1937"/>
    </location>
</feature>
<evidence type="ECO:0000259" key="15">
    <source>
        <dbReference type="PROSITE" id="PS50279"/>
    </source>
</evidence>
<evidence type="ECO:0000256" key="5">
    <source>
        <dbReference type="ARBA" id="ARBA00022737"/>
    </source>
</evidence>
<keyword evidence="3" id="KW-0272">Extracellular matrix</keyword>
<proteinExistence type="inferred from homology"/>
<evidence type="ECO:0000256" key="7">
    <source>
        <dbReference type="ARBA" id="ARBA00023119"/>
    </source>
</evidence>
<reference evidence="16" key="3">
    <citation type="submission" date="2025-09" db="UniProtKB">
        <authorList>
            <consortium name="Ensembl"/>
        </authorList>
    </citation>
    <scope>IDENTIFICATION</scope>
</reference>
<feature type="domain" description="VWFA" evidence="14">
    <location>
        <begin position="1967"/>
        <end position="2159"/>
    </location>
</feature>
<feature type="domain" description="VWFA" evidence="14">
    <location>
        <begin position="394"/>
        <end position="564"/>
    </location>
</feature>
<keyword evidence="4" id="KW-0732">Signal</keyword>
<dbReference type="SMART" id="SM00131">
    <property type="entry name" value="KU"/>
    <property type="match status" value="1"/>
</dbReference>
<dbReference type="CDD" id="cd01450">
    <property type="entry name" value="vWFA_subfamily_ECM"/>
    <property type="match status" value="4"/>
</dbReference>
<dbReference type="PANTHER" id="PTHR24020">
    <property type="entry name" value="COLLAGEN ALPHA"/>
    <property type="match status" value="1"/>
</dbReference>
<dbReference type="SUPFAM" id="SSF53300">
    <property type="entry name" value="vWA-like"/>
    <property type="match status" value="9"/>
</dbReference>
<sequence>TVADIVFLVDGSSSIGPSNFQEVRLFLRSLASGLNVSPDNIRIGLAQFDEPHQEFLLKYHIEKMNLLAAFESFPYRNGGTETGKAINFLRKQYFTKKAGSRADQRVPQIAVVITDGDSTDDVVVPARELRKHGVIVFAIGVGNANQGELKSIANRPSERFKFTIDSFQALKRLTERLLETMCVSMEDQHQVFPSALKEKFADVFILLDGGITQAEFRQIRTFLGSLVNQLNFSPSTYRLGLAQYGQDIKVDFLFKDHQTNKDLLTAVKNAQQHHGGGTNTGAALNFTQHQVFVREKGSRIELGVQQVAVVITDGRSQDDVSTPAANLRAGVTVYAVGVKDADEAQLHQIASYPTKEHTFTVDSFSKLKTLETSLQRVMCQNVIQQGCVETEEADIFFLIDQSGSIHPPDFYDMKKFILEFLQTFRVGPNHVRIGVVKYADSPTLEFDLHTYTDVKSLEKAITNIHQVGGGTETGKALDFMRPQFDRAVTTRGHKVKEYLVVITDGNSTDKVKDPADKLRAQGVVVYAIGVKDAVEKELLEISGEPQRTFYVNNFDALKPIKDDIITDICSTDAAVFRKFWVELGGSDLSLLSTVCKDVPGDLIFLIDSSGSIYPEDYQKMKDFMKSLVQKSNIGKDQVHVGVLQYSTEQKLVFPLIQYYTKDQLSKAIDDMQQIGGGTHTGEAIAVVSKYFDAQNGGRPDLKQRLVVVTDGESQDDVKLPAEALRAKGVIVYSIGVVAANTSQLLEISGDADRMYAERDFDALKDLEKQMALEICDPDRVEVRPVISDCKKTAQADIIFLVDVSTSILKEKAFPSVTVFMESVVNQSSVGPELTRFGVITFSTGVQSIFTLKQYSSKRDVLQAVGAVTAPGGNTNTGDALDYSLQYFGKEHGGRAALKVPQILMVITDGAAQEPSKLPGPSEALRKQGVSVFSIGVKNASREQLDIMAGNDPSRVFFVDTFDALETLYKNISKVLCNHTKPVCEKQKADLVFLLDQSGSIQSDDYTTMKKFTIDLINKFQISRDLVHVGLAQFSSTFKDEFYLNKFFDEQAISAHIKDMQQEEGGTLIGLALNSIRKYFEASHGSRKAEGISQNLVLITDGDSQDDVEEAARLLRGLGVEVFAIGIGNVHDLELLQIAGTPENVFTVKNFDKLEGIHQKVVDTICQSKPIPDPSRPNGTHLVAGCSIDIAMGFDISRRSGAPGETLVSGHAALRNFLLEIADYVSSISGLCCTDSKPVQTNIGYRVVRQDGSTLYDFNFEPHSSEVVKKVMTSSVATPTSFNTALLKSFQEKFRQSQGLVLVIFSDGLDEDVIKLEEESERLRLSGRVSALLLVALEGTSLGQLQMVEFGRGFGYKVPLSISMPSVGSTILKQIDMVSDRECCGVMCKCSGHEGVRGLRGSPGSKGVTGQQGYPGFPGEEGVAGERGRPGPSGPQGVQGCSGPRGLVGNRGLRGNRGENGEDGLNGVDGEQGDAGNDGSRGERGHAGNPGIPGIRGEAGLKGERGLRGDPGEPGTRNTVQGPKGDPGSPGLPGPTGMDGEPGKDGANGQQGPDGRRGPPGEKGFTGKPGDAGPPGLPGASGPVGSRGNKGDTGPPGVAGLPGPQGGPGPAGNPGASGRRGVVGPKGQPGEPGQQGVPGPQGPRGLPGQDGKDGYGPAGPGGVKGDPGFPGYPGLVGENGLQGPKGTPGPKGNQGQPGKAGPAGESGLSGEPGYAGHRGPRGPPGKPAMTECQLITYIKDNCACSSHHPRCPVYPTELVFGLDMSQDVKPADFQRQRAALLSLIEDIAVSESNCPTGARVAVVGYSSYVKHLVRFQDYRRKEQLLEFVKNIPLERSGNSRRLGGAMRFVGHNVFKRVRAGAVTRKVAVFFSNGLTQDDGDLVAAVMEYRGLGVVPAIVSLKNAPSVSRALELDDSGNAIFSVLGRDAVASLQKVKDCAICYGSADPCQRSQQCSFIQEKLGPQEANLDLALVVDGSREVQADQFAGIQQLLGSVVEQLAVSPQPRKPGDQARVAAIQQSSAQVQAEFGLQVYQNHKLMRRHLVQNMQQQAGSSALGHTLDFALNQVLLKASHPRQRRVLFAVVATQTAQEDAAQLRYVAQKARCEGVALFVVTVGNRYNRTEVEEIASTPLPQHLVHVGGMKADEQAYICRFFRVFVNALNMDINTYPPPSLKASCDQLGQDGGQSSVAAAPDAPDGAVSVRPVRCWSWETRPSRSSWDGGRTPASWTSETDADWWPEATLTVTLPLTLKLSLLAASSRKPPVAVVCPLSPASVELSACFSGMRNHHRCMWFSCGGPPPIGRRCRGAAALLCQICSAPLDEGNETASVVMTGLLWSRQWAHYLAGYQFVSYPKVLLKPKRPSFAFKAHAPTHVHTPLSAAVSRADDCLLNQDQGGCHNYTMMWFFHTEKNECARFWYGGCGGNSNRFETQEECENLC</sequence>
<dbReference type="SUPFAM" id="SSF57362">
    <property type="entry name" value="BPTI-like"/>
    <property type="match status" value="1"/>
</dbReference>
<evidence type="ECO:0000313" key="16">
    <source>
        <dbReference type="Ensembl" id="ENSTNIP00000005286.1"/>
    </source>
</evidence>
<dbReference type="InParanoid" id="H3CAL4"/>